<gene>
    <name evidence="3" type="ORF">THAR02_07063</name>
</gene>
<dbReference type="Pfam" id="PF01244">
    <property type="entry name" value="Peptidase_M19"/>
    <property type="match status" value="1"/>
</dbReference>
<keyword evidence="2" id="KW-0378">Hydrolase</keyword>
<comment type="cofactor">
    <cofactor evidence="2">
        <name>Zn(2+)</name>
        <dbReference type="ChEBI" id="CHEBI:29105"/>
    </cofactor>
</comment>
<dbReference type="PANTHER" id="PTHR10443:SF12">
    <property type="entry name" value="DIPEPTIDASE"/>
    <property type="match status" value="1"/>
</dbReference>
<name>A0A0F9XK66_TRIHA</name>
<dbReference type="SUPFAM" id="SSF51556">
    <property type="entry name" value="Metallo-dependent hydrolases"/>
    <property type="match status" value="1"/>
</dbReference>
<comment type="catalytic activity">
    <reaction evidence="2">
        <text>an L-aminoacyl-L-amino acid + H2O = 2 an L-alpha-amino acid</text>
        <dbReference type="Rhea" id="RHEA:48940"/>
        <dbReference type="ChEBI" id="CHEBI:15377"/>
        <dbReference type="ChEBI" id="CHEBI:59869"/>
        <dbReference type="ChEBI" id="CHEBI:77460"/>
        <dbReference type="EC" id="3.4.13.19"/>
    </reaction>
</comment>
<dbReference type="EMBL" id="JOKZ01000227">
    <property type="protein sequence ID" value="KKP00848.1"/>
    <property type="molecule type" value="Genomic_DNA"/>
</dbReference>
<keyword evidence="1 2" id="KW-0224">Dipeptidase</keyword>
<dbReference type="CDD" id="cd01301">
    <property type="entry name" value="rDP_like"/>
    <property type="match status" value="1"/>
</dbReference>
<evidence type="ECO:0000256" key="1">
    <source>
        <dbReference type="ARBA" id="ARBA00022997"/>
    </source>
</evidence>
<sequence length="461" mass="50222">MQSKPVRPQPPQMAAKSYTILPTAERAGYYQKPRRPNYKKLAAGIALVIASIGLLYKPAVSHYERIYQQSHSKTHSVEERARTILSTTPLIDGHVDFPLVLRGYYGNHLDGDSFTGPFEDGTLKGHVDLARLRAGHAGGAFWSVFAPCPKNGTDFSDANYADSLQFTLQEIDIMKRVFAAYPDDFAPDVDGSDAISAFRAGKLISPLGVEGLHQIANLAGNLRLYRDLGVRYATLTHNCHNKFADAALLESPLRVAPPAWNGLSDDGRQLVHEMNRIGMIVDLAHVSEKTMVDVLGGTSWEGSKAPVIFSHSSAHSICPHPRNVKDHVLQLVKKTNSVVMVNIAPQFISCVESDNEYGLPADDPDNATLEKVADHITYIGNLIGYDYVGIGTDFDGIGSVPKGLEDVSKYPDLIAELLRRGVSDVDAAKIVGGNVIRVWKEVDAVSAQLKADGAPIMEDKL</sequence>
<keyword evidence="2" id="KW-0479">Metal-binding</keyword>
<keyword evidence="2" id="KW-0645">Protease</keyword>
<dbReference type="GO" id="GO:0006508">
    <property type="term" value="P:proteolysis"/>
    <property type="evidence" value="ECO:0007669"/>
    <property type="project" value="UniProtKB-KW"/>
</dbReference>
<proteinExistence type="inferred from homology"/>
<dbReference type="InterPro" id="IPR032466">
    <property type="entry name" value="Metal_Hydrolase"/>
</dbReference>
<reference evidence="4" key="1">
    <citation type="journal article" date="2015" name="Genome Announc.">
        <title>Draft whole-genome sequence of the biocontrol agent Trichoderma harzianum T6776.</title>
        <authorList>
            <person name="Baroncelli R."/>
            <person name="Piaggeschi G."/>
            <person name="Fiorini L."/>
            <person name="Bertolini E."/>
            <person name="Zapparata A."/>
            <person name="Pe M.E."/>
            <person name="Sarrocco S."/>
            <person name="Vannacci G."/>
        </authorList>
    </citation>
    <scope>NUCLEOTIDE SEQUENCE [LARGE SCALE GENOMIC DNA]</scope>
    <source>
        <strain evidence="4">T6776</strain>
    </source>
</reference>
<accession>A0A0F9XK66</accession>
<keyword evidence="2" id="KW-0482">Metalloprotease</keyword>
<dbReference type="Gene3D" id="3.20.20.140">
    <property type="entry name" value="Metal-dependent hydrolases"/>
    <property type="match status" value="1"/>
</dbReference>
<dbReference type="OrthoDB" id="445695at2759"/>
<dbReference type="PANTHER" id="PTHR10443">
    <property type="entry name" value="MICROSOMAL DIPEPTIDASE"/>
    <property type="match status" value="1"/>
</dbReference>
<comment type="similarity">
    <text evidence="2">Belongs to the metallo-dependent hydrolases superfamily. Peptidase M19 family.</text>
</comment>
<protein>
    <recommendedName>
        <fullName evidence="2">Dipeptidase</fullName>
        <ecNumber evidence="2">3.4.13.19</ecNumber>
    </recommendedName>
</protein>
<dbReference type="OMA" id="CDHPRNI"/>
<dbReference type="AlphaFoldDB" id="A0A0F9XK66"/>
<organism evidence="3 4">
    <name type="scientific">Trichoderma harzianum</name>
    <name type="common">Hypocrea lixii</name>
    <dbReference type="NCBI Taxonomy" id="5544"/>
    <lineage>
        <taxon>Eukaryota</taxon>
        <taxon>Fungi</taxon>
        <taxon>Dikarya</taxon>
        <taxon>Ascomycota</taxon>
        <taxon>Pezizomycotina</taxon>
        <taxon>Sordariomycetes</taxon>
        <taxon>Hypocreomycetidae</taxon>
        <taxon>Hypocreales</taxon>
        <taxon>Hypocreaceae</taxon>
        <taxon>Trichoderma</taxon>
    </lineage>
</organism>
<evidence type="ECO:0000256" key="2">
    <source>
        <dbReference type="RuleBase" id="RU341113"/>
    </source>
</evidence>
<evidence type="ECO:0000313" key="3">
    <source>
        <dbReference type="EMBL" id="KKP00848.1"/>
    </source>
</evidence>
<evidence type="ECO:0000313" key="4">
    <source>
        <dbReference type="Proteomes" id="UP000034112"/>
    </source>
</evidence>
<dbReference type="PROSITE" id="PS51365">
    <property type="entry name" value="RENAL_DIPEPTIDASE_2"/>
    <property type="match status" value="1"/>
</dbReference>
<dbReference type="InterPro" id="IPR008257">
    <property type="entry name" value="Pept_M19"/>
</dbReference>
<dbReference type="EC" id="3.4.13.19" evidence="2"/>
<dbReference type="GO" id="GO:0070573">
    <property type="term" value="F:metallodipeptidase activity"/>
    <property type="evidence" value="ECO:0007669"/>
    <property type="project" value="InterPro"/>
</dbReference>
<dbReference type="GO" id="GO:0046872">
    <property type="term" value="F:metal ion binding"/>
    <property type="evidence" value="ECO:0007669"/>
    <property type="project" value="UniProtKB-UniRule"/>
</dbReference>
<comment type="caution">
    <text evidence="3">The sequence shown here is derived from an EMBL/GenBank/DDBJ whole genome shotgun (WGS) entry which is preliminary data.</text>
</comment>
<keyword evidence="2" id="KW-0862">Zinc</keyword>
<dbReference type="Proteomes" id="UP000034112">
    <property type="component" value="Unassembled WGS sequence"/>
</dbReference>